<feature type="compositionally biased region" description="Basic and acidic residues" evidence="2">
    <location>
        <begin position="523"/>
        <end position="539"/>
    </location>
</feature>
<dbReference type="InterPro" id="IPR039436">
    <property type="entry name" value="Asteroid_dom"/>
</dbReference>
<protein>
    <recommendedName>
        <fullName evidence="3">Asteroid domain-containing protein</fullName>
    </recommendedName>
</protein>
<evidence type="ECO:0000313" key="5">
    <source>
        <dbReference type="Proteomes" id="UP000016934"/>
    </source>
</evidence>
<evidence type="ECO:0000256" key="2">
    <source>
        <dbReference type="SAM" id="MobiDB-lite"/>
    </source>
</evidence>
<proteinExistence type="inferred from homology"/>
<dbReference type="InterPro" id="IPR029060">
    <property type="entry name" value="PIN-like_dom_sf"/>
</dbReference>
<dbReference type="Gene3D" id="3.40.50.1010">
    <property type="entry name" value="5'-nuclease"/>
    <property type="match status" value="1"/>
</dbReference>
<evidence type="ECO:0000256" key="1">
    <source>
        <dbReference type="ARBA" id="ARBA00007398"/>
    </source>
</evidence>
<dbReference type="GeneID" id="19130604"/>
<dbReference type="Proteomes" id="UP000016934">
    <property type="component" value="Unassembled WGS sequence"/>
</dbReference>
<dbReference type="SUPFAM" id="SSF88723">
    <property type="entry name" value="PIN domain-like"/>
    <property type="match status" value="1"/>
</dbReference>
<dbReference type="OrthoDB" id="5297549at2759"/>
<organism evidence="4 5">
    <name type="scientific">Cochliobolus sativus (strain ND90Pr / ATCC 201652)</name>
    <name type="common">Common root rot and spot blotch fungus</name>
    <name type="synonym">Bipolaris sorokiniana</name>
    <dbReference type="NCBI Taxonomy" id="665912"/>
    <lineage>
        <taxon>Eukaryota</taxon>
        <taxon>Fungi</taxon>
        <taxon>Dikarya</taxon>
        <taxon>Ascomycota</taxon>
        <taxon>Pezizomycotina</taxon>
        <taxon>Dothideomycetes</taxon>
        <taxon>Pleosporomycetidae</taxon>
        <taxon>Pleosporales</taxon>
        <taxon>Pleosporineae</taxon>
        <taxon>Pleosporaceae</taxon>
        <taxon>Bipolaris</taxon>
    </lineage>
</organism>
<comment type="similarity">
    <text evidence="1">Belongs to the asteroid family.</text>
</comment>
<dbReference type="STRING" id="665912.M2R1U2"/>
<dbReference type="RefSeq" id="XP_007703518.1">
    <property type="nucleotide sequence ID" value="XM_007705328.1"/>
</dbReference>
<accession>M2R1U2</accession>
<sequence length="555" mass="62293">MGIQGLARRLEPYATRFSSDQLDGYSAVIDGPALAYHAHKLALTATASASQMPSYSDIVSQALCWLTALEANNIKVVAIFFDGALPPPKRTERLSRTEQNNRRVQQLRANYSTTACPVPTYLGSISYAFLAPALQEALQKSPFASRTHIVPGEADDWCALHAKENAKSIIFTSDTDLVLYDYCVDTLIVFLHDADVSTGIKAYWPDEIQKKLQLKSLLPFAFALLQGPQDTATDLVRNAKSLDKDSTQYLAFTKRYIANVVAPFYKLDSKKHLSSLPGLDVRVSEFVHQALEHSDTPFVYMPLLMEDPIQASAWNMGCDIRAMAYSLLASERMVVQEYRRKAQVVAVQEVATYSLVDLPTPIRDLERQIRTLIDWSTSRKLQPMLLWPLFALSLVLAELKSAPAIPLALRVINGDFDNTWAFVQLMARLQSALYSLRMFSQIVSVWLVVKPKADQRLHDCLLSLDQRMRTLPSIPEGFGVPGQSKRVLANHDELRALVEEIYVSAGVEVPTENVSNKKKKRQLREADRKKRKAEQRQQSKQEITNAYAVLSSDQS</sequence>
<gene>
    <name evidence="4" type="ORF">COCSADRAFT_124795</name>
</gene>
<keyword evidence="5" id="KW-1185">Reference proteome</keyword>
<dbReference type="Pfam" id="PF12813">
    <property type="entry name" value="XPG_I_2"/>
    <property type="match status" value="1"/>
</dbReference>
<reference evidence="4 5" key="1">
    <citation type="journal article" date="2012" name="PLoS Pathog.">
        <title>Diverse lifestyles and strategies of plant pathogenesis encoded in the genomes of eighteen Dothideomycetes fungi.</title>
        <authorList>
            <person name="Ohm R.A."/>
            <person name="Feau N."/>
            <person name="Henrissat B."/>
            <person name="Schoch C.L."/>
            <person name="Horwitz B.A."/>
            <person name="Barry K.W."/>
            <person name="Condon B.J."/>
            <person name="Copeland A.C."/>
            <person name="Dhillon B."/>
            <person name="Glaser F."/>
            <person name="Hesse C.N."/>
            <person name="Kosti I."/>
            <person name="LaButti K."/>
            <person name="Lindquist E.A."/>
            <person name="Lucas S."/>
            <person name="Salamov A.A."/>
            <person name="Bradshaw R.E."/>
            <person name="Ciuffetti L."/>
            <person name="Hamelin R.C."/>
            <person name="Kema G.H.J."/>
            <person name="Lawrence C."/>
            <person name="Scott J.A."/>
            <person name="Spatafora J.W."/>
            <person name="Turgeon B.G."/>
            <person name="de Wit P.J.G.M."/>
            <person name="Zhong S."/>
            <person name="Goodwin S.B."/>
            <person name="Grigoriev I.V."/>
        </authorList>
    </citation>
    <scope>NUCLEOTIDE SEQUENCE [LARGE SCALE GENOMIC DNA]</scope>
    <source>
        <strain evidence="5">ND90Pr / ATCC 201652</strain>
    </source>
</reference>
<dbReference type="EMBL" id="KB445649">
    <property type="protein sequence ID" value="EMD61224.1"/>
    <property type="molecule type" value="Genomic_DNA"/>
</dbReference>
<dbReference type="HOGENOM" id="CLU_016461_1_0_1"/>
<dbReference type="KEGG" id="bsc:COCSADRAFT_124795"/>
<dbReference type="PANTHER" id="PTHR15665">
    <property type="entry name" value="ASTEROID PROTEIN"/>
    <property type="match status" value="1"/>
</dbReference>
<dbReference type="eggNOG" id="ENOG502SCR2">
    <property type="taxonomic scope" value="Eukaryota"/>
</dbReference>
<feature type="domain" description="Asteroid" evidence="3">
    <location>
        <begin position="127"/>
        <end position="351"/>
    </location>
</feature>
<dbReference type="InterPro" id="IPR026832">
    <property type="entry name" value="Asteroid"/>
</dbReference>
<dbReference type="AlphaFoldDB" id="M2R1U2"/>
<name>M2R1U2_COCSN</name>
<feature type="region of interest" description="Disordered" evidence="2">
    <location>
        <begin position="513"/>
        <end position="555"/>
    </location>
</feature>
<evidence type="ECO:0000259" key="3">
    <source>
        <dbReference type="Pfam" id="PF12813"/>
    </source>
</evidence>
<dbReference type="PANTHER" id="PTHR15665:SF1">
    <property type="entry name" value="PROTEIN ASTEROID HOMOLOG 1"/>
    <property type="match status" value="1"/>
</dbReference>
<dbReference type="OMA" id="GEADDWC"/>
<evidence type="ECO:0000313" key="4">
    <source>
        <dbReference type="EMBL" id="EMD61224.1"/>
    </source>
</evidence>
<reference evidence="5" key="2">
    <citation type="journal article" date="2013" name="PLoS Genet.">
        <title>Comparative genome structure, secondary metabolite, and effector coding capacity across Cochliobolus pathogens.</title>
        <authorList>
            <person name="Condon B.J."/>
            <person name="Leng Y."/>
            <person name="Wu D."/>
            <person name="Bushley K.E."/>
            <person name="Ohm R.A."/>
            <person name="Otillar R."/>
            <person name="Martin J."/>
            <person name="Schackwitz W."/>
            <person name="Grimwood J."/>
            <person name="MohdZainudin N."/>
            <person name="Xue C."/>
            <person name="Wang R."/>
            <person name="Manning V.A."/>
            <person name="Dhillon B."/>
            <person name="Tu Z.J."/>
            <person name="Steffenson B.J."/>
            <person name="Salamov A."/>
            <person name="Sun H."/>
            <person name="Lowry S."/>
            <person name="LaButti K."/>
            <person name="Han J."/>
            <person name="Copeland A."/>
            <person name="Lindquist E."/>
            <person name="Barry K."/>
            <person name="Schmutz J."/>
            <person name="Baker S.E."/>
            <person name="Ciuffetti L.M."/>
            <person name="Grigoriev I.V."/>
            <person name="Zhong S."/>
            <person name="Turgeon B.G."/>
        </authorList>
    </citation>
    <scope>NUCLEOTIDE SEQUENCE [LARGE SCALE GENOMIC DNA]</scope>
    <source>
        <strain evidence="5">ND90Pr / ATCC 201652</strain>
    </source>
</reference>